<dbReference type="EMBL" id="CP045929">
    <property type="protein sequence ID" value="QGK71486.1"/>
    <property type="molecule type" value="Genomic_DNA"/>
</dbReference>
<dbReference type="KEGG" id="sace:GIY23_19985"/>
<sequence length="100" mass="10667">MTVQTSGNDLTRASASFSNSAEAIRGQADALSESRVTGAVTGRKFPEVGDRYRQLIEQFRGTIDGFAGKSSELSEDFSASATQYDSSDEDGIGHVRSVQV</sequence>
<reference evidence="3" key="1">
    <citation type="submission" date="2019-11" db="EMBL/GenBank/DDBJ databases">
        <title>The complete genome sequence of Saccharopolyspora sp. E2A.</title>
        <authorList>
            <person name="Zhang G."/>
        </authorList>
    </citation>
    <scope>NUCLEOTIDE SEQUENCE [LARGE SCALE GENOMIC DNA]</scope>
    <source>
        <strain evidence="3">E2A</strain>
    </source>
</reference>
<keyword evidence="3" id="KW-1185">Reference proteome</keyword>
<evidence type="ECO:0000313" key="2">
    <source>
        <dbReference type="EMBL" id="QGK71486.1"/>
    </source>
</evidence>
<feature type="region of interest" description="Disordered" evidence="1">
    <location>
        <begin position="77"/>
        <end position="100"/>
    </location>
</feature>
<protein>
    <submittedName>
        <fullName evidence="2">Uncharacterized protein</fullName>
    </submittedName>
</protein>
<name>A0A5Q3QDP4_9PSEU</name>
<evidence type="ECO:0000256" key="1">
    <source>
        <dbReference type="SAM" id="MobiDB-lite"/>
    </source>
</evidence>
<proteinExistence type="predicted"/>
<evidence type="ECO:0000313" key="3">
    <source>
        <dbReference type="Proteomes" id="UP000371041"/>
    </source>
</evidence>
<dbReference type="Proteomes" id="UP000371041">
    <property type="component" value="Chromosome"/>
</dbReference>
<accession>A0A5Q3QDP4</accession>
<dbReference type="RefSeq" id="WP_154078061.1">
    <property type="nucleotide sequence ID" value="NZ_CP045929.1"/>
</dbReference>
<dbReference type="AlphaFoldDB" id="A0A5Q3QDP4"/>
<gene>
    <name evidence="2" type="ORF">GIY23_19985</name>
</gene>
<organism evidence="2 3">
    <name type="scientific">Allosaccharopolyspora coralli</name>
    <dbReference type="NCBI Taxonomy" id="2665642"/>
    <lineage>
        <taxon>Bacteria</taxon>
        <taxon>Bacillati</taxon>
        <taxon>Actinomycetota</taxon>
        <taxon>Actinomycetes</taxon>
        <taxon>Pseudonocardiales</taxon>
        <taxon>Pseudonocardiaceae</taxon>
        <taxon>Allosaccharopolyspora</taxon>
    </lineage>
</organism>